<proteinExistence type="predicted"/>
<gene>
    <name evidence="1" type="ORF">CEW87_03960</name>
</gene>
<evidence type="ECO:0000313" key="1">
    <source>
        <dbReference type="EMBL" id="AWI78588.1"/>
    </source>
</evidence>
<organism evidence="1 2">
    <name type="scientific">Parazoarcus communis</name>
    <dbReference type="NCBI Taxonomy" id="41977"/>
    <lineage>
        <taxon>Bacteria</taxon>
        <taxon>Pseudomonadati</taxon>
        <taxon>Pseudomonadota</taxon>
        <taxon>Betaproteobacteria</taxon>
        <taxon>Rhodocyclales</taxon>
        <taxon>Zoogloeaceae</taxon>
        <taxon>Parazoarcus</taxon>
    </lineage>
</organism>
<dbReference type="RefSeq" id="WP_108971547.1">
    <property type="nucleotide sequence ID" value="NZ_CP022188.1"/>
</dbReference>
<reference evidence="1 2" key="1">
    <citation type="submission" date="2017-06" db="EMBL/GenBank/DDBJ databases">
        <title>Azoarcus sp. TSNA42 complete genome sequence.</title>
        <authorList>
            <person name="Woo J.-H."/>
            <person name="Kim H.-S."/>
        </authorList>
    </citation>
    <scope>NUCLEOTIDE SEQUENCE [LARGE SCALE GENOMIC DNA]</scope>
    <source>
        <strain evidence="1 2">TSNA42</strain>
    </source>
</reference>
<evidence type="ECO:0000313" key="2">
    <source>
        <dbReference type="Proteomes" id="UP000244902"/>
    </source>
</evidence>
<dbReference type="OrthoDB" id="9937902at2"/>
<accession>A0A2U8GYP1</accession>
<dbReference type="EMBL" id="CP022188">
    <property type="protein sequence ID" value="AWI78588.1"/>
    <property type="molecule type" value="Genomic_DNA"/>
</dbReference>
<dbReference type="Proteomes" id="UP000244902">
    <property type="component" value="Chromosome"/>
</dbReference>
<sequence length="120" mass="12560">MAQKAYRTLTATLDTVIQASNPGYGASVLRVDLENKGASAVSSWKVLGRATPDAPMRDITPSSITAADGYLVVSPSPRAAANLAAAGNTQLALNITLWDRIEIQFAGVGAEIAASWELMQ</sequence>
<protein>
    <submittedName>
        <fullName evidence="1">Uncharacterized protein</fullName>
    </submittedName>
</protein>
<name>A0A2U8GYP1_9RHOO</name>
<dbReference type="AlphaFoldDB" id="A0A2U8GYP1"/>